<dbReference type="PANTHER" id="PTHR44826:SF5">
    <property type="entry name" value="DYNEIN HEAVY CHAIN"/>
    <property type="match status" value="1"/>
</dbReference>
<dbReference type="PANTHER" id="PTHR44826">
    <property type="entry name" value="SPORE COAT PROTEIN SP85"/>
    <property type="match status" value="1"/>
</dbReference>
<dbReference type="EMBL" id="BNCO01000043">
    <property type="protein sequence ID" value="GIL61139.1"/>
    <property type="molecule type" value="Genomic_DNA"/>
</dbReference>
<keyword evidence="1" id="KW-1133">Transmembrane helix</keyword>
<sequence length="245" mass="26782">MITKEKAVAAIRAVTSGAERGKLMAFVYAHEEQLHRWGIEESDGDVAIVSFVRHLAVIAGGVAGLGSKVPAAGGGSSSRRPALQTVQLFWQALLALPSIIVGSFLTLPSNVYLLGTMSLGSSLLVRHCYRGIFDRMMQLRSSNRMSRFLITGMWILESIHQGLILQHARVSYWLVGIYIILLSGLKIRSIHPAIRPSSHSSIQPFVHPAIRPSSHSSIQPFVHPAIRPSSHSSIQPCILRRIVAT</sequence>
<keyword evidence="3" id="KW-1185">Reference proteome</keyword>
<proteinExistence type="predicted"/>
<dbReference type="AlphaFoldDB" id="A0A8J4F5M2"/>
<evidence type="ECO:0000313" key="2">
    <source>
        <dbReference type="EMBL" id="GIL61139.1"/>
    </source>
</evidence>
<protein>
    <submittedName>
        <fullName evidence="2">Uncharacterized protein</fullName>
    </submittedName>
</protein>
<feature type="transmembrane region" description="Helical" evidence="1">
    <location>
        <begin position="88"/>
        <end position="105"/>
    </location>
</feature>
<gene>
    <name evidence="2" type="ORF">Vafri_15549</name>
</gene>
<evidence type="ECO:0000313" key="3">
    <source>
        <dbReference type="Proteomes" id="UP000747399"/>
    </source>
</evidence>
<organism evidence="2 3">
    <name type="scientific">Volvox africanus</name>
    <dbReference type="NCBI Taxonomy" id="51714"/>
    <lineage>
        <taxon>Eukaryota</taxon>
        <taxon>Viridiplantae</taxon>
        <taxon>Chlorophyta</taxon>
        <taxon>core chlorophytes</taxon>
        <taxon>Chlorophyceae</taxon>
        <taxon>CS clade</taxon>
        <taxon>Chlamydomonadales</taxon>
        <taxon>Volvocaceae</taxon>
        <taxon>Volvox</taxon>
    </lineage>
</organism>
<feature type="transmembrane region" description="Helical" evidence="1">
    <location>
        <begin position="170"/>
        <end position="187"/>
    </location>
</feature>
<comment type="caution">
    <text evidence="2">The sequence shown here is derived from an EMBL/GenBank/DDBJ whole genome shotgun (WGS) entry which is preliminary data.</text>
</comment>
<reference evidence="2" key="1">
    <citation type="journal article" date="2021" name="Proc. Natl. Acad. Sci. U.S.A.">
        <title>Three genomes in the algal genus Volvox reveal the fate of a haploid sex-determining region after a transition to homothallism.</title>
        <authorList>
            <person name="Yamamoto K."/>
            <person name="Hamaji T."/>
            <person name="Kawai-Toyooka H."/>
            <person name="Matsuzaki R."/>
            <person name="Takahashi F."/>
            <person name="Nishimura Y."/>
            <person name="Kawachi M."/>
            <person name="Noguchi H."/>
            <person name="Minakuchi Y."/>
            <person name="Umen J.G."/>
            <person name="Toyoda A."/>
            <person name="Nozaki H."/>
        </authorList>
    </citation>
    <scope>NUCLEOTIDE SEQUENCE</scope>
    <source>
        <strain evidence="2">NIES-3780</strain>
    </source>
</reference>
<keyword evidence="1" id="KW-0472">Membrane</keyword>
<name>A0A8J4F5M2_9CHLO</name>
<keyword evidence="1" id="KW-0812">Transmembrane</keyword>
<evidence type="ECO:0000256" key="1">
    <source>
        <dbReference type="SAM" id="Phobius"/>
    </source>
</evidence>
<dbReference type="InterPro" id="IPR051860">
    <property type="entry name" value="Plasmodium_CSP_Invasion"/>
</dbReference>
<accession>A0A8J4F5M2</accession>
<dbReference type="Proteomes" id="UP000747399">
    <property type="component" value="Unassembled WGS sequence"/>
</dbReference>